<evidence type="ECO:0000313" key="2">
    <source>
        <dbReference type="Proteomes" id="UP000410492"/>
    </source>
</evidence>
<organism evidence="1 2">
    <name type="scientific">Callosobruchus maculatus</name>
    <name type="common">Southern cowpea weevil</name>
    <name type="synonym">Pulse bruchid</name>
    <dbReference type="NCBI Taxonomy" id="64391"/>
    <lineage>
        <taxon>Eukaryota</taxon>
        <taxon>Metazoa</taxon>
        <taxon>Ecdysozoa</taxon>
        <taxon>Arthropoda</taxon>
        <taxon>Hexapoda</taxon>
        <taxon>Insecta</taxon>
        <taxon>Pterygota</taxon>
        <taxon>Neoptera</taxon>
        <taxon>Endopterygota</taxon>
        <taxon>Coleoptera</taxon>
        <taxon>Polyphaga</taxon>
        <taxon>Cucujiformia</taxon>
        <taxon>Chrysomeloidea</taxon>
        <taxon>Chrysomelidae</taxon>
        <taxon>Bruchinae</taxon>
        <taxon>Bruchini</taxon>
        <taxon>Callosobruchus</taxon>
    </lineage>
</organism>
<proteinExistence type="predicted"/>
<accession>A0A653CUJ0</accession>
<evidence type="ECO:0000313" key="1">
    <source>
        <dbReference type="EMBL" id="VEN51590.1"/>
    </source>
</evidence>
<keyword evidence="2" id="KW-1185">Reference proteome</keyword>
<protein>
    <submittedName>
        <fullName evidence="1">Uncharacterized protein</fullName>
    </submittedName>
</protein>
<dbReference type="Proteomes" id="UP000410492">
    <property type="component" value="Unassembled WGS sequence"/>
</dbReference>
<reference evidence="1 2" key="1">
    <citation type="submission" date="2019-01" db="EMBL/GenBank/DDBJ databases">
        <authorList>
            <person name="Sayadi A."/>
        </authorList>
    </citation>
    <scope>NUCLEOTIDE SEQUENCE [LARGE SCALE GENOMIC DNA]</scope>
</reference>
<dbReference type="EMBL" id="CAACVG010008947">
    <property type="protein sequence ID" value="VEN51590.1"/>
    <property type="molecule type" value="Genomic_DNA"/>
</dbReference>
<sequence length="50" mass="5547">HYISCNDPDNPGFLVYNADVVLKASDGIVQTYRTYQPTGGRIISCILLMN</sequence>
<name>A0A653CUJ0_CALMS</name>
<feature type="non-terminal residue" evidence="1">
    <location>
        <position position="1"/>
    </location>
</feature>
<dbReference type="AlphaFoldDB" id="A0A653CUJ0"/>
<gene>
    <name evidence="1" type="ORF">CALMAC_LOCUS11994</name>
</gene>